<dbReference type="InterPro" id="IPR036236">
    <property type="entry name" value="Znf_C2H2_sf"/>
</dbReference>
<feature type="non-terminal residue" evidence="3">
    <location>
        <position position="143"/>
    </location>
</feature>
<dbReference type="PROSITE" id="PS00028">
    <property type="entry name" value="ZINC_FINGER_C2H2_1"/>
    <property type="match status" value="2"/>
</dbReference>
<feature type="domain" description="C2H2-type" evidence="2">
    <location>
        <begin position="119"/>
        <end position="143"/>
    </location>
</feature>
<accession>A0A0B6XSY7</accession>
<dbReference type="PROSITE" id="PS50157">
    <property type="entry name" value="ZINC_FINGER_C2H2_2"/>
    <property type="match status" value="2"/>
</dbReference>
<sequence>VFFVADVNGNRSKRKHSVAIRAPQRTRLQGSSLYQIQTLHPGLFGNDGAENCMEVCSICCIQLPIGISYQQHFIETHSKEPTDRFLTGGEQFLCEICNKGFITKERLRQHSSVHDNSYVSCYICDAKFKHKKNIKRHMESTHG</sequence>
<evidence type="ECO:0000256" key="1">
    <source>
        <dbReference type="PROSITE-ProRule" id="PRU00042"/>
    </source>
</evidence>
<reference evidence="3" key="1">
    <citation type="submission" date="2014-12" db="EMBL/GenBank/DDBJ databases">
        <title>Insight into the proteome of Arion vulgaris.</title>
        <authorList>
            <person name="Aradska J."/>
            <person name="Bulat T."/>
            <person name="Smidak R."/>
            <person name="Sarate P."/>
            <person name="Gangsoo J."/>
            <person name="Sialana F."/>
            <person name="Bilban M."/>
            <person name="Lubec G."/>
        </authorList>
    </citation>
    <scope>NUCLEOTIDE SEQUENCE</scope>
    <source>
        <tissue evidence="3">Skin</tissue>
    </source>
</reference>
<dbReference type="Gene3D" id="3.30.160.60">
    <property type="entry name" value="Classic Zinc Finger"/>
    <property type="match status" value="1"/>
</dbReference>
<keyword evidence="1" id="KW-0862">Zinc</keyword>
<proteinExistence type="predicted"/>
<protein>
    <recommendedName>
        <fullName evidence="2">C2H2-type domain-containing protein</fullName>
    </recommendedName>
</protein>
<dbReference type="GO" id="GO:0008270">
    <property type="term" value="F:zinc ion binding"/>
    <property type="evidence" value="ECO:0007669"/>
    <property type="project" value="UniProtKB-KW"/>
</dbReference>
<organism evidence="3">
    <name type="scientific">Arion vulgaris</name>
    <dbReference type="NCBI Taxonomy" id="1028688"/>
    <lineage>
        <taxon>Eukaryota</taxon>
        <taxon>Metazoa</taxon>
        <taxon>Spiralia</taxon>
        <taxon>Lophotrochozoa</taxon>
        <taxon>Mollusca</taxon>
        <taxon>Gastropoda</taxon>
        <taxon>Heterobranchia</taxon>
        <taxon>Euthyneura</taxon>
        <taxon>Panpulmonata</taxon>
        <taxon>Eupulmonata</taxon>
        <taxon>Stylommatophora</taxon>
        <taxon>Helicina</taxon>
        <taxon>Arionoidea</taxon>
        <taxon>Arionidae</taxon>
        <taxon>Arion</taxon>
    </lineage>
</organism>
<dbReference type="SUPFAM" id="SSF57667">
    <property type="entry name" value="beta-beta-alpha zinc fingers"/>
    <property type="match status" value="1"/>
</dbReference>
<keyword evidence="1" id="KW-0863">Zinc-finger</keyword>
<feature type="domain" description="C2H2-type" evidence="2">
    <location>
        <begin position="92"/>
        <end position="119"/>
    </location>
</feature>
<dbReference type="Pfam" id="PF00096">
    <property type="entry name" value="zf-C2H2"/>
    <property type="match status" value="2"/>
</dbReference>
<dbReference type="InterPro" id="IPR013087">
    <property type="entry name" value="Znf_C2H2_type"/>
</dbReference>
<dbReference type="EMBL" id="HACG01000114">
    <property type="protein sequence ID" value="CEK46979.1"/>
    <property type="molecule type" value="Transcribed_RNA"/>
</dbReference>
<feature type="non-terminal residue" evidence="3">
    <location>
        <position position="1"/>
    </location>
</feature>
<dbReference type="SMART" id="SM00355">
    <property type="entry name" value="ZnF_C2H2"/>
    <property type="match status" value="3"/>
</dbReference>
<evidence type="ECO:0000313" key="3">
    <source>
        <dbReference type="EMBL" id="CEK46979.1"/>
    </source>
</evidence>
<dbReference type="AlphaFoldDB" id="A0A0B6XSY7"/>
<gene>
    <name evidence="3" type="primary">ORF281</name>
</gene>
<keyword evidence="1" id="KW-0479">Metal-binding</keyword>
<name>A0A0B6XSY7_9EUPU</name>
<evidence type="ECO:0000259" key="2">
    <source>
        <dbReference type="PROSITE" id="PS50157"/>
    </source>
</evidence>